<proteinExistence type="predicted"/>
<accession>A0A9P6HDW9</accession>
<name>A0A9P6HDW9_9AGAM</name>
<evidence type="ECO:0000256" key="1">
    <source>
        <dbReference type="SAM" id="Phobius"/>
    </source>
</evidence>
<reference evidence="2" key="1">
    <citation type="journal article" date="2020" name="Nat. Commun.">
        <title>Large-scale genome sequencing of mycorrhizal fungi provides insights into the early evolution of symbiotic traits.</title>
        <authorList>
            <person name="Miyauchi S."/>
            <person name="Kiss E."/>
            <person name="Kuo A."/>
            <person name="Drula E."/>
            <person name="Kohler A."/>
            <person name="Sanchez-Garcia M."/>
            <person name="Morin E."/>
            <person name="Andreopoulos B."/>
            <person name="Barry K.W."/>
            <person name="Bonito G."/>
            <person name="Buee M."/>
            <person name="Carver A."/>
            <person name="Chen C."/>
            <person name="Cichocki N."/>
            <person name="Clum A."/>
            <person name="Culley D."/>
            <person name="Crous P.W."/>
            <person name="Fauchery L."/>
            <person name="Girlanda M."/>
            <person name="Hayes R.D."/>
            <person name="Keri Z."/>
            <person name="LaButti K."/>
            <person name="Lipzen A."/>
            <person name="Lombard V."/>
            <person name="Magnuson J."/>
            <person name="Maillard F."/>
            <person name="Murat C."/>
            <person name="Nolan M."/>
            <person name="Ohm R.A."/>
            <person name="Pangilinan J."/>
            <person name="Pereira M.F."/>
            <person name="Perotto S."/>
            <person name="Peter M."/>
            <person name="Pfister S."/>
            <person name="Riley R."/>
            <person name="Sitrit Y."/>
            <person name="Stielow J.B."/>
            <person name="Szollosi G."/>
            <person name="Zifcakova L."/>
            <person name="Stursova M."/>
            <person name="Spatafora J.W."/>
            <person name="Tedersoo L."/>
            <person name="Vaario L.M."/>
            <person name="Yamada A."/>
            <person name="Yan M."/>
            <person name="Wang P."/>
            <person name="Xu J."/>
            <person name="Bruns T."/>
            <person name="Baldrian P."/>
            <person name="Vilgalys R."/>
            <person name="Dunand C."/>
            <person name="Henrissat B."/>
            <person name="Grigoriev I.V."/>
            <person name="Hibbett D."/>
            <person name="Nagy L.G."/>
            <person name="Martin F.M."/>
        </authorList>
    </citation>
    <scope>NUCLEOTIDE SEQUENCE</scope>
    <source>
        <strain evidence="2">UH-Tt-Lm1</strain>
    </source>
</reference>
<reference evidence="2" key="2">
    <citation type="submission" date="2020-11" db="EMBL/GenBank/DDBJ databases">
        <authorList>
            <consortium name="DOE Joint Genome Institute"/>
            <person name="Kuo A."/>
            <person name="Miyauchi S."/>
            <person name="Kiss E."/>
            <person name="Drula E."/>
            <person name="Kohler A."/>
            <person name="Sanchez-Garcia M."/>
            <person name="Andreopoulos B."/>
            <person name="Barry K.W."/>
            <person name="Bonito G."/>
            <person name="Buee M."/>
            <person name="Carver A."/>
            <person name="Chen C."/>
            <person name="Cichocki N."/>
            <person name="Clum A."/>
            <person name="Culley D."/>
            <person name="Crous P.W."/>
            <person name="Fauchery L."/>
            <person name="Girlanda M."/>
            <person name="Hayes R."/>
            <person name="Keri Z."/>
            <person name="Labutti K."/>
            <person name="Lipzen A."/>
            <person name="Lombard V."/>
            <person name="Magnuson J."/>
            <person name="Maillard F."/>
            <person name="Morin E."/>
            <person name="Murat C."/>
            <person name="Nolan M."/>
            <person name="Ohm R."/>
            <person name="Pangilinan J."/>
            <person name="Pereira M."/>
            <person name="Perotto S."/>
            <person name="Peter M."/>
            <person name="Riley R."/>
            <person name="Sitrit Y."/>
            <person name="Stielow B."/>
            <person name="Szollosi G."/>
            <person name="Zifcakova L."/>
            <person name="Stursova M."/>
            <person name="Spatafora J.W."/>
            <person name="Tedersoo L."/>
            <person name="Vaario L.-M."/>
            <person name="Yamada A."/>
            <person name="Yan M."/>
            <person name="Wang P."/>
            <person name="Xu J."/>
            <person name="Bruns T."/>
            <person name="Baldrian P."/>
            <person name="Vilgalys R."/>
            <person name="Henrissat B."/>
            <person name="Grigoriev I.V."/>
            <person name="Hibbett D."/>
            <person name="Nagy L.G."/>
            <person name="Martin F.M."/>
        </authorList>
    </citation>
    <scope>NUCLEOTIDE SEQUENCE</scope>
    <source>
        <strain evidence="2">UH-Tt-Lm1</strain>
    </source>
</reference>
<dbReference type="AlphaFoldDB" id="A0A9P6HDW9"/>
<sequence>MNGMVTWHFGLVVGTLRLMPQAPLPPSLLPSPTAHLLLKKLLLGLSLISPYLVSSSTCSFFLLLLHPTTS</sequence>
<dbReference type="EMBL" id="WIUZ02000009">
    <property type="protein sequence ID" value="KAF9784025.1"/>
    <property type="molecule type" value="Genomic_DNA"/>
</dbReference>
<feature type="transmembrane region" description="Helical" evidence="1">
    <location>
        <begin position="41"/>
        <end position="65"/>
    </location>
</feature>
<organism evidence="2 3">
    <name type="scientific">Thelephora terrestris</name>
    <dbReference type="NCBI Taxonomy" id="56493"/>
    <lineage>
        <taxon>Eukaryota</taxon>
        <taxon>Fungi</taxon>
        <taxon>Dikarya</taxon>
        <taxon>Basidiomycota</taxon>
        <taxon>Agaricomycotina</taxon>
        <taxon>Agaricomycetes</taxon>
        <taxon>Thelephorales</taxon>
        <taxon>Thelephoraceae</taxon>
        <taxon>Thelephora</taxon>
    </lineage>
</organism>
<keyword evidence="3" id="KW-1185">Reference proteome</keyword>
<keyword evidence="1" id="KW-0812">Transmembrane</keyword>
<dbReference type="Proteomes" id="UP000736335">
    <property type="component" value="Unassembled WGS sequence"/>
</dbReference>
<keyword evidence="1" id="KW-1133">Transmembrane helix</keyword>
<evidence type="ECO:0000313" key="2">
    <source>
        <dbReference type="EMBL" id="KAF9784025.1"/>
    </source>
</evidence>
<protein>
    <submittedName>
        <fullName evidence="2">Uncharacterized protein</fullName>
    </submittedName>
</protein>
<evidence type="ECO:0000313" key="3">
    <source>
        <dbReference type="Proteomes" id="UP000736335"/>
    </source>
</evidence>
<keyword evidence="1" id="KW-0472">Membrane</keyword>
<comment type="caution">
    <text evidence="2">The sequence shown here is derived from an EMBL/GenBank/DDBJ whole genome shotgun (WGS) entry which is preliminary data.</text>
</comment>
<gene>
    <name evidence="2" type="ORF">BJ322DRAFT_1068209</name>
</gene>